<sequence>MQGEGKRIAESGVPEAAAKRAKTSSPHAKAAHKRGRGAKRAEQAGSVALSPLDATDTEAAEHGFHTISDWLTMPTDYTSTSQGSNRRLAGTAAQFFFAAQIGFSQIIMLNAHLAKTVDDNAVQIANLQKSAGENRPVLVGEVLRKVEREFAERLAQKERTYQWRRRPLKER</sequence>
<organism evidence="2 3">
    <name type="scientific">Linum trigynum</name>
    <dbReference type="NCBI Taxonomy" id="586398"/>
    <lineage>
        <taxon>Eukaryota</taxon>
        <taxon>Viridiplantae</taxon>
        <taxon>Streptophyta</taxon>
        <taxon>Embryophyta</taxon>
        <taxon>Tracheophyta</taxon>
        <taxon>Spermatophyta</taxon>
        <taxon>Magnoliopsida</taxon>
        <taxon>eudicotyledons</taxon>
        <taxon>Gunneridae</taxon>
        <taxon>Pentapetalae</taxon>
        <taxon>rosids</taxon>
        <taxon>fabids</taxon>
        <taxon>Malpighiales</taxon>
        <taxon>Linaceae</taxon>
        <taxon>Linum</taxon>
    </lineage>
</organism>
<evidence type="ECO:0000313" key="3">
    <source>
        <dbReference type="Proteomes" id="UP001497516"/>
    </source>
</evidence>
<feature type="region of interest" description="Disordered" evidence="1">
    <location>
        <begin position="1"/>
        <end position="53"/>
    </location>
</feature>
<dbReference type="Proteomes" id="UP001497516">
    <property type="component" value="Chromosome 8"/>
</dbReference>
<evidence type="ECO:0000256" key="1">
    <source>
        <dbReference type="SAM" id="MobiDB-lite"/>
    </source>
</evidence>
<protein>
    <submittedName>
        <fullName evidence="2">Uncharacterized protein</fullName>
    </submittedName>
</protein>
<keyword evidence="3" id="KW-1185">Reference proteome</keyword>
<dbReference type="AlphaFoldDB" id="A0AAV2GBQ4"/>
<dbReference type="EMBL" id="OZ034821">
    <property type="protein sequence ID" value="CAL1407604.1"/>
    <property type="molecule type" value="Genomic_DNA"/>
</dbReference>
<accession>A0AAV2GBQ4</accession>
<name>A0AAV2GBQ4_9ROSI</name>
<reference evidence="2 3" key="1">
    <citation type="submission" date="2024-04" db="EMBL/GenBank/DDBJ databases">
        <authorList>
            <person name="Fracassetti M."/>
        </authorList>
    </citation>
    <scope>NUCLEOTIDE SEQUENCE [LARGE SCALE GENOMIC DNA]</scope>
</reference>
<proteinExistence type="predicted"/>
<feature type="compositionally biased region" description="Basic residues" evidence="1">
    <location>
        <begin position="29"/>
        <end position="38"/>
    </location>
</feature>
<evidence type="ECO:0000313" key="2">
    <source>
        <dbReference type="EMBL" id="CAL1407604.1"/>
    </source>
</evidence>
<gene>
    <name evidence="2" type="ORF">LTRI10_LOCUS47262</name>
</gene>